<dbReference type="Proteomes" id="UP000265040">
    <property type="component" value="Chromosome 1"/>
</dbReference>
<dbReference type="GO" id="GO:0043410">
    <property type="term" value="P:positive regulation of MAPK cascade"/>
    <property type="evidence" value="ECO:0007669"/>
    <property type="project" value="TreeGrafter"/>
</dbReference>
<comment type="similarity">
    <text evidence="1">Belongs to the DOK family. Type A subfamily.</text>
</comment>
<dbReference type="PANTHER" id="PTHR21258:SF46">
    <property type="entry name" value="DOCKING PROTEIN 1"/>
    <property type="match status" value="1"/>
</dbReference>
<dbReference type="InterPro" id="IPR001849">
    <property type="entry name" value="PH_domain"/>
</dbReference>
<dbReference type="SMART" id="SM00310">
    <property type="entry name" value="PTBI"/>
    <property type="match status" value="1"/>
</dbReference>
<dbReference type="CDD" id="cd01203">
    <property type="entry name" value="PTB_DOK1_DOK2_DOK3"/>
    <property type="match status" value="1"/>
</dbReference>
<dbReference type="SMART" id="SM00233">
    <property type="entry name" value="PH"/>
    <property type="match status" value="1"/>
</dbReference>
<dbReference type="InterPro" id="IPR037751">
    <property type="entry name" value="Dok1/2/3_PTB"/>
</dbReference>
<evidence type="ECO:0000259" key="3">
    <source>
        <dbReference type="PROSITE" id="PS51064"/>
    </source>
</evidence>
<evidence type="ECO:0000313" key="5">
    <source>
        <dbReference type="Proteomes" id="UP000265040"/>
    </source>
</evidence>
<dbReference type="Gene3D" id="2.30.29.30">
    <property type="entry name" value="Pleckstrin-homology domain (PH domain)/Phosphotyrosine-binding domain (PTB)"/>
    <property type="match status" value="2"/>
</dbReference>
<reference evidence="4" key="3">
    <citation type="submission" date="2025-09" db="UniProtKB">
        <authorList>
            <consortium name="Ensembl"/>
        </authorList>
    </citation>
    <scope>IDENTIFICATION</scope>
</reference>
<sequence length="504" mass="55158">MESSQTKTGQVYLQPHKAGKKWKPVWLSLFPPSSSGVGRLEIQDMGGVGAGGDLGTITRRHHLPHGDRKAKVVRLSELISVLRLPPNAEACPMENMSAFCVETHERTMVFAALKDECVEWVEKLCQSTFQRGGTSRSTQIHMEENQIYASADEVSASQFWVAVQKTEAATRCGLQGSYWLQVGLEALQLKESQQKDVVREWPYELLRRYGKDGPTLTIEAGRRCDSGPGTFIFETQQVEKIFTLIQSTIKRKTQPASQEGEKAVIINQAYSPLPKIPTVASVNSILEIKAKTQGTKYSSLEDIQGDFICQSESGSAHPAPITLMPLPSVPTHNSSFGSPCSDPSDVVYATPAKCIQSAPKLEQTRAVYVDPASVLPLKPPGSRDAVTPSPNSAAPHPCFSIDHTDSGYSEVYDKISPVQNKQAVLSKAKAKCFGKDEPIYSEPLNKKEEMSHRNETKSDPFAHLYAQVCKTPPTSSPVTTTTTTTTKDTGQSLDDVIYESLGVI</sequence>
<evidence type="ECO:0000313" key="4">
    <source>
        <dbReference type="Ensembl" id="ENSATEP00000041741.2"/>
    </source>
</evidence>
<organism evidence="4 5">
    <name type="scientific">Anabas testudineus</name>
    <name type="common">Climbing perch</name>
    <name type="synonym">Anthias testudineus</name>
    <dbReference type="NCBI Taxonomy" id="64144"/>
    <lineage>
        <taxon>Eukaryota</taxon>
        <taxon>Metazoa</taxon>
        <taxon>Chordata</taxon>
        <taxon>Craniata</taxon>
        <taxon>Vertebrata</taxon>
        <taxon>Euteleostomi</taxon>
        <taxon>Actinopterygii</taxon>
        <taxon>Neopterygii</taxon>
        <taxon>Teleostei</taxon>
        <taxon>Neoteleostei</taxon>
        <taxon>Acanthomorphata</taxon>
        <taxon>Anabantaria</taxon>
        <taxon>Anabantiformes</taxon>
        <taxon>Anabantoidei</taxon>
        <taxon>Anabantidae</taxon>
        <taxon>Anabas</taxon>
    </lineage>
</organism>
<dbReference type="AlphaFoldDB" id="A0A7N6A1C0"/>
<dbReference type="InterPro" id="IPR002404">
    <property type="entry name" value="IRS_PTB"/>
</dbReference>
<dbReference type="GO" id="GO:0007265">
    <property type="term" value="P:Ras protein signal transduction"/>
    <property type="evidence" value="ECO:0007669"/>
    <property type="project" value="TreeGrafter"/>
</dbReference>
<evidence type="ECO:0000256" key="2">
    <source>
        <dbReference type="ARBA" id="ARBA00022553"/>
    </source>
</evidence>
<dbReference type="RefSeq" id="XP_026214622.1">
    <property type="nucleotide sequence ID" value="XM_026358837.1"/>
</dbReference>
<reference evidence="4" key="1">
    <citation type="submission" date="2021-04" db="EMBL/GenBank/DDBJ databases">
        <authorList>
            <consortium name="Wellcome Sanger Institute Data Sharing"/>
        </authorList>
    </citation>
    <scope>NUCLEOTIDE SEQUENCE [LARGE SCALE GENOMIC DNA]</scope>
</reference>
<dbReference type="GeneID" id="113161321"/>
<dbReference type="Ensembl" id="ENSATET00000064102.2">
    <property type="protein sequence ID" value="ENSATEP00000041741.2"/>
    <property type="gene ID" value="ENSATEG00000002518.3"/>
</dbReference>
<keyword evidence="5" id="KW-1185">Reference proteome</keyword>
<dbReference type="PANTHER" id="PTHR21258">
    <property type="entry name" value="DOCKING PROTEIN RELATED"/>
    <property type="match status" value="1"/>
</dbReference>
<dbReference type="PROSITE" id="PS51064">
    <property type="entry name" value="IRS_PTB"/>
    <property type="match status" value="1"/>
</dbReference>
<proteinExistence type="inferred from homology"/>
<evidence type="ECO:0000256" key="1">
    <source>
        <dbReference type="ARBA" id="ARBA00010955"/>
    </source>
</evidence>
<name>A0A7N6A1C0_ANATE</name>
<dbReference type="InterPro" id="IPR011993">
    <property type="entry name" value="PH-like_dom_sf"/>
</dbReference>
<feature type="domain" description="IRS-type PTB" evidence="3">
    <location>
        <begin position="155"/>
        <end position="259"/>
    </location>
</feature>
<dbReference type="Pfam" id="PF02174">
    <property type="entry name" value="IRS"/>
    <property type="match status" value="1"/>
</dbReference>
<dbReference type="InParanoid" id="A0A7N6A1C0"/>
<keyword evidence="2" id="KW-0597">Phosphoprotein</keyword>
<dbReference type="SUPFAM" id="SSF50729">
    <property type="entry name" value="PH domain-like"/>
    <property type="match status" value="2"/>
</dbReference>
<dbReference type="GO" id="GO:0007169">
    <property type="term" value="P:cell surface receptor protein tyrosine kinase signaling pathway"/>
    <property type="evidence" value="ECO:0007669"/>
    <property type="project" value="TreeGrafter"/>
</dbReference>
<dbReference type="SMART" id="SM01244">
    <property type="entry name" value="IRS"/>
    <property type="match status" value="1"/>
</dbReference>
<accession>A0A7N6A1C0</accession>
<reference evidence="4" key="2">
    <citation type="submission" date="2025-08" db="UniProtKB">
        <authorList>
            <consortium name="Ensembl"/>
        </authorList>
    </citation>
    <scope>IDENTIFICATION</scope>
</reference>
<dbReference type="GeneTree" id="ENSGT00940000155980"/>
<dbReference type="InterPro" id="IPR050996">
    <property type="entry name" value="Docking_Protein_DOK"/>
</dbReference>
<protein>
    <recommendedName>
        <fullName evidence="3">IRS-type PTB domain-containing protein</fullName>
    </recommendedName>
</protein>
<dbReference type="GO" id="GO:0005737">
    <property type="term" value="C:cytoplasm"/>
    <property type="evidence" value="ECO:0007669"/>
    <property type="project" value="TreeGrafter"/>
</dbReference>